<dbReference type="Proteomes" id="UP001234178">
    <property type="component" value="Unassembled WGS sequence"/>
</dbReference>
<protein>
    <submittedName>
        <fullName evidence="1">Uncharacterized protein</fullName>
    </submittedName>
</protein>
<dbReference type="EMBL" id="JAOYFB010000041">
    <property type="protein sequence ID" value="KAK4045003.1"/>
    <property type="molecule type" value="Genomic_DNA"/>
</dbReference>
<name>A0ABR0B8W1_9CRUS</name>
<keyword evidence="2" id="KW-1185">Reference proteome</keyword>
<reference evidence="1 2" key="1">
    <citation type="journal article" date="2023" name="Nucleic Acids Res.">
        <title>The hologenome of Daphnia magna reveals possible DNA methylation and microbiome-mediated evolution of the host genome.</title>
        <authorList>
            <person name="Chaturvedi A."/>
            <person name="Li X."/>
            <person name="Dhandapani V."/>
            <person name="Marshall H."/>
            <person name="Kissane S."/>
            <person name="Cuenca-Cambronero M."/>
            <person name="Asole G."/>
            <person name="Calvet F."/>
            <person name="Ruiz-Romero M."/>
            <person name="Marangio P."/>
            <person name="Guigo R."/>
            <person name="Rago D."/>
            <person name="Mirbahai L."/>
            <person name="Eastwood N."/>
            <person name="Colbourne J.K."/>
            <person name="Zhou J."/>
            <person name="Mallon E."/>
            <person name="Orsini L."/>
        </authorList>
    </citation>
    <scope>NUCLEOTIDE SEQUENCE [LARGE SCALE GENOMIC DNA]</scope>
    <source>
        <strain evidence="1">LRV0_1</strain>
    </source>
</reference>
<comment type="caution">
    <text evidence="1">The sequence shown here is derived from an EMBL/GenBank/DDBJ whole genome shotgun (WGS) entry which is preliminary data.</text>
</comment>
<sequence>MDDAEFRALQGDRQCEQKAPNFLLFLRRCGATCEELGPRGTREAIGAIDVIDEPTVPFLLLVPKEVVFVVSEHDLGDLLIHQMLNEFDDGDAVRPAINQVADEDQWAFGAASIDVDMEASQQPLQSFNFTVNIADDVDTVEDRMPTRLLFALALASAFPVAACSRASAGTTSVAKDAKRYEGHGVVKLLDVASKTVLIAHEEIPGYMKAMTMGFVAKDAAQVQGIAAGDSVDFAFVDDDGTLRREKITKK</sequence>
<evidence type="ECO:0000313" key="2">
    <source>
        <dbReference type="Proteomes" id="UP001234178"/>
    </source>
</evidence>
<gene>
    <name evidence="1" type="ORF">OUZ56_032410</name>
</gene>
<proteinExistence type="predicted"/>
<dbReference type="InterPro" id="IPR021647">
    <property type="entry name" value="CusF_Ec"/>
</dbReference>
<dbReference type="Pfam" id="PF11604">
    <property type="entry name" value="CusF_Ec"/>
    <property type="match status" value="1"/>
</dbReference>
<dbReference type="InterPro" id="IPR042230">
    <property type="entry name" value="CusF_sf"/>
</dbReference>
<evidence type="ECO:0000313" key="1">
    <source>
        <dbReference type="EMBL" id="KAK4045003.1"/>
    </source>
</evidence>
<dbReference type="Gene3D" id="2.40.50.320">
    <property type="entry name" value="Copper binding periplasmic protein CusF"/>
    <property type="match status" value="1"/>
</dbReference>
<organism evidence="1 2">
    <name type="scientific">Daphnia magna</name>
    <dbReference type="NCBI Taxonomy" id="35525"/>
    <lineage>
        <taxon>Eukaryota</taxon>
        <taxon>Metazoa</taxon>
        <taxon>Ecdysozoa</taxon>
        <taxon>Arthropoda</taxon>
        <taxon>Crustacea</taxon>
        <taxon>Branchiopoda</taxon>
        <taxon>Diplostraca</taxon>
        <taxon>Cladocera</taxon>
        <taxon>Anomopoda</taxon>
        <taxon>Daphniidae</taxon>
        <taxon>Daphnia</taxon>
    </lineage>
</organism>
<accession>A0ABR0B8W1</accession>